<keyword evidence="4" id="KW-1185">Reference proteome</keyword>
<dbReference type="Gene3D" id="2.170.15.10">
    <property type="entry name" value="Proaerolysin, chain A, domain 3"/>
    <property type="match status" value="1"/>
</dbReference>
<dbReference type="InterPro" id="IPR036404">
    <property type="entry name" value="Jacalin-like_lectin_dom_sf"/>
</dbReference>
<protein>
    <recommendedName>
        <fullName evidence="5">Jacalin-type lectin domain-containing protein</fullName>
    </recommendedName>
</protein>
<evidence type="ECO:0000256" key="2">
    <source>
        <dbReference type="SAM" id="SignalP"/>
    </source>
</evidence>
<proteinExistence type="predicted"/>
<feature type="transmembrane region" description="Helical" evidence="1">
    <location>
        <begin position="61"/>
        <end position="80"/>
    </location>
</feature>
<keyword evidence="1" id="KW-0472">Membrane</keyword>
<keyword evidence="1" id="KW-0812">Transmembrane</keyword>
<keyword evidence="2" id="KW-0732">Signal</keyword>
<gene>
    <name evidence="3" type="ORF">BT67DRAFT_377803</name>
</gene>
<evidence type="ECO:0008006" key="5">
    <source>
        <dbReference type="Google" id="ProtNLM"/>
    </source>
</evidence>
<dbReference type="SUPFAM" id="SSF56973">
    <property type="entry name" value="Aerolisin/ETX pore-forming domain"/>
    <property type="match status" value="1"/>
</dbReference>
<reference evidence="3" key="1">
    <citation type="journal article" date="2023" name="Mol. Phylogenet. Evol.">
        <title>Genome-scale phylogeny and comparative genomics of the fungal order Sordariales.</title>
        <authorList>
            <person name="Hensen N."/>
            <person name="Bonometti L."/>
            <person name="Westerberg I."/>
            <person name="Brannstrom I.O."/>
            <person name="Guillou S."/>
            <person name="Cros-Aarteil S."/>
            <person name="Calhoun S."/>
            <person name="Haridas S."/>
            <person name="Kuo A."/>
            <person name="Mondo S."/>
            <person name="Pangilinan J."/>
            <person name="Riley R."/>
            <person name="LaButti K."/>
            <person name="Andreopoulos B."/>
            <person name="Lipzen A."/>
            <person name="Chen C."/>
            <person name="Yan M."/>
            <person name="Daum C."/>
            <person name="Ng V."/>
            <person name="Clum A."/>
            <person name="Steindorff A."/>
            <person name="Ohm R.A."/>
            <person name="Martin F."/>
            <person name="Silar P."/>
            <person name="Natvig D.O."/>
            <person name="Lalanne C."/>
            <person name="Gautier V."/>
            <person name="Ament-Velasquez S.L."/>
            <person name="Kruys A."/>
            <person name="Hutchinson M.I."/>
            <person name="Powell A.J."/>
            <person name="Barry K."/>
            <person name="Miller A.N."/>
            <person name="Grigoriev I.V."/>
            <person name="Debuchy R."/>
            <person name="Gladieux P."/>
            <person name="Hiltunen Thoren M."/>
            <person name="Johannesson H."/>
        </authorList>
    </citation>
    <scope>NUCLEOTIDE SEQUENCE</scope>
    <source>
        <strain evidence="3">CBS 123565</strain>
    </source>
</reference>
<reference evidence="3" key="2">
    <citation type="submission" date="2023-05" db="EMBL/GenBank/DDBJ databases">
        <authorList>
            <consortium name="Lawrence Berkeley National Laboratory"/>
            <person name="Steindorff A."/>
            <person name="Hensen N."/>
            <person name="Bonometti L."/>
            <person name="Westerberg I."/>
            <person name="Brannstrom I.O."/>
            <person name="Guillou S."/>
            <person name="Cros-Aarteil S."/>
            <person name="Calhoun S."/>
            <person name="Haridas S."/>
            <person name="Kuo A."/>
            <person name="Mondo S."/>
            <person name="Pangilinan J."/>
            <person name="Riley R."/>
            <person name="Labutti K."/>
            <person name="Andreopoulos B."/>
            <person name="Lipzen A."/>
            <person name="Chen C."/>
            <person name="Yanf M."/>
            <person name="Daum C."/>
            <person name="Ng V."/>
            <person name="Clum A."/>
            <person name="Ohm R."/>
            <person name="Martin F."/>
            <person name="Silar P."/>
            <person name="Natvig D."/>
            <person name="Lalanne C."/>
            <person name="Gautier V."/>
            <person name="Ament-Velasquez S.L."/>
            <person name="Kruys A."/>
            <person name="Hutchinson M.I."/>
            <person name="Powell A.J."/>
            <person name="Barry K."/>
            <person name="Miller A.N."/>
            <person name="Grigoriev I.V."/>
            <person name="Debuchy R."/>
            <person name="Gladieux P."/>
            <person name="Thoren M.H."/>
            <person name="Johannesson H."/>
        </authorList>
    </citation>
    <scope>NUCLEOTIDE SEQUENCE</scope>
    <source>
        <strain evidence="3">CBS 123565</strain>
    </source>
</reference>
<organism evidence="3 4">
    <name type="scientific">Trichocladium antarcticum</name>
    <dbReference type="NCBI Taxonomy" id="1450529"/>
    <lineage>
        <taxon>Eukaryota</taxon>
        <taxon>Fungi</taxon>
        <taxon>Dikarya</taxon>
        <taxon>Ascomycota</taxon>
        <taxon>Pezizomycotina</taxon>
        <taxon>Sordariomycetes</taxon>
        <taxon>Sordariomycetidae</taxon>
        <taxon>Sordariales</taxon>
        <taxon>Chaetomiaceae</taxon>
        <taxon>Trichocladium</taxon>
    </lineage>
</organism>
<comment type="caution">
    <text evidence="3">The sequence shown here is derived from an EMBL/GenBank/DDBJ whole genome shotgun (WGS) entry which is preliminary data.</text>
</comment>
<dbReference type="Proteomes" id="UP001304895">
    <property type="component" value="Unassembled WGS sequence"/>
</dbReference>
<evidence type="ECO:0000313" key="4">
    <source>
        <dbReference type="Proteomes" id="UP001304895"/>
    </source>
</evidence>
<dbReference type="EMBL" id="MU853406">
    <property type="protein sequence ID" value="KAK4135550.1"/>
    <property type="molecule type" value="Genomic_DNA"/>
</dbReference>
<feature type="chain" id="PRO_5042822238" description="Jacalin-type lectin domain-containing protein" evidence="2">
    <location>
        <begin position="18"/>
        <end position="413"/>
    </location>
</feature>
<dbReference type="Gene3D" id="2.100.10.30">
    <property type="entry name" value="Jacalin-like lectin domain"/>
    <property type="match status" value="1"/>
</dbReference>
<evidence type="ECO:0000313" key="3">
    <source>
        <dbReference type="EMBL" id="KAK4135550.1"/>
    </source>
</evidence>
<feature type="signal peptide" evidence="2">
    <location>
        <begin position="1"/>
        <end position="17"/>
    </location>
</feature>
<evidence type="ECO:0000256" key="1">
    <source>
        <dbReference type="SAM" id="Phobius"/>
    </source>
</evidence>
<sequence>MALALAFVGVFSSAALGGDVSLVALSGVLSGPLALAGIVSGPLALAGGVFSGLASVSSVSVSGLSALALFAVAPVSAAPAQSSSWDGAILEHSRPVGDAQTGSFFRVVGHAGSVVEKLHIWRNAGKDQYIRGLQLFFSDGSSQVAGVLKSQHTEVRLEDGAHIVEMTMWVSKSRIARVALRTSAGQDFAAGFDVHAAENLDSVPVSVGSGILVGFEGKVSDGISLLKAVCLKKLSESRVDSVELQAFGKTQGLELSTLKEGHADWNGTDYNFEFSGTEKHDRSTSWSMSSSNSLSLGMSINFAIPMITGASASASWSASSTTSNSISESRSEEDHWGVSFAVKAPTTCVAKVWRGRLDNLRWNGRHTLVTTDGATASFPTTGRMSRKDSGKVTVHCYADGEPNTPIALHRLFD</sequence>
<dbReference type="AlphaFoldDB" id="A0AAN6UMP7"/>
<accession>A0AAN6UMP7</accession>
<name>A0AAN6UMP7_9PEZI</name>
<keyword evidence="1" id="KW-1133">Transmembrane helix</keyword>
<feature type="transmembrane region" description="Helical" evidence="1">
    <location>
        <begin position="33"/>
        <end position="54"/>
    </location>
</feature>
<dbReference type="SUPFAM" id="SSF51101">
    <property type="entry name" value="Mannose-binding lectins"/>
    <property type="match status" value="1"/>
</dbReference>